<dbReference type="AlphaFoldDB" id="A0A1X0XIX8"/>
<accession>A0A1X0XIX8</accession>
<organism evidence="1 2">
    <name type="scientific">Mycobacterium simiae</name>
    <name type="common">Mycobacterium habana</name>
    <dbReference type="NCBI Taxonomy" id="1784"/>
    <lineage>
        <taxon>Bacteria</taxon>
        <taxon>Bacillati</taxon>
        <taxon>Actinomycetota</taxon>
        <taxon>Actinomycetes</taxon>
        <taxon>Mycobacteriales</taxon>
        <taxon>Mycobacteriaceae</taxon>
        <taxon>Mycobacterium</taxon>
        <taxon>Mycobacterium simiae complex</taxon>
    </lineage>
</organism>
<keyword evidence="2" id="KW-1185">Reference proteome</keyword>
<proteinExistence type="predicted"/>
<sequence length="133" mass="14843">MQPDGLESRVTALEEQVHQLVERVRASERDAAAARVLAGAADRDVSEIRGELRDFRTATTASFNALREDLTDLRSRVDTGFARIVDAFARVDNGFIEVRGKLDATATGQQQIVTLLERLITERKQTSFQPTNR</sequence>
<evidence type="ECO:0000313" key="2">
    <source>
        <dbReference type="Proteomes" id="UP000193040"/>
    </source>
</evidence>
<gene>
    <name evidence="1" type="ORF">B5M45_30045</name>
</gene>
<name>A0A1X0XIX8_MYCSI</name>
<dbReference type="RefSeq" id="WP_068033405.1">
    <property type="nucleotide sequence ID" value="NZ_MZZM01000043.1"/>
</dbReference>
<protein>
    <submittedName>
        <fullName evidence="1">Uncharacterized protein</fullName>
    </submittedName>
</protein>
<dbReference type="EMBL" id="MZZM01000043">
    <property type="protein sequence ID" value="ORJ52854.1"/>
    <property type="molecule type" value="Genomic_DNA"/>
</dbReference>
<reference evidence="1 2" key="1">
    <citation type="submission" date="2017-03" db="EMBL/GenBank/DDBJ databases">
        <title>Genomic insights into Mycobacterium simiae human colonization.</title>
        <authorList>
            <person name="Steffani J.L."/>
            <person name="Brunck M.E."/>
            <person name="Cruz E."/>
            <person name="Montiel R."/>
            <person name="Barona F."/>
        </authorList>
    </citation>
    <scope>NUCLEOTIDE SEQUENCE [LARGE SCALE GENOMIC DNA]</scope>
    <source>
        <strain evidence="1 2">MsiGto</strain>
    </source>
</reference>
<comment type="caution">
    <text evidence="1">The sequence shown here is derived from an EMBL/GenBank/DDBJ whole genome shotgun (WGS) entry which is preliminary data.</text>
</comment>
<evidence type="ECO:0000313" key="1">
    <source>
        <dbReference type="EMBL" id="ORJ52854.1"/>
    </source>
</evidence>
<dbReference type="Proteomes" id="UP000193040">
    <property type="component" value="Unassembled WGS sequence"/>
</dbReference>